<dbReference type="RefSeq" id="WP_042152192.1">
    <property type="nucleotide sequence ID" value="NZ_BBNO01000003.1"/>
</dbReference>
<proteinExistence type="predicted"/>
<dbReference type="SUPFAM" id="SSF69318">
    <property type="entry name" value="Integrin alpha N-terminal domain"/>
    <property type="match status" value="1"/>
</dbReference>
<sequence>MPAMIMNGHCKSFNGDGKRDLLVRHDTSGELLVFPHSGKFDGTRTFLDPVKIGEDFHWEKHLIIRTIDIRGNGLASVLAGSEESVNTEHPHGVYLYENKGGLNGLNTLSEPIRMSGRRDDGRIWESIGVADVSGDGKDDTFGRESELGHVDWFRNTGNVVENDTFDKTPQRLTVTEPTDFPFGMADVTGTGRLDLLILRDNGDLCVYEFPPGPDGFLGDGAGQGTWYTVGNLGADWNPLEDALAVTDIDLDGNPDLLVRQRDGVLVAYAHSGTFDRKKPMNTFHPPVAVLQDCAEYHTLT</sequence>
<evidence type="ECO:0000313" key="2">
    <source>
        <dbReference type="Proteomes" id="UP000048965"/>
    </source>
</evidence>
<comment type="caution">
    <text evidence="1">The sequence shown here is derived from an EMBL/GenBank/DDBJ whole genome shotgun (WGS) entry which is preliminary data.</text>
</comment>
<dbReference type="PANTHER" id="PTHR44103">
    <property type="entry name" value="PROPROTEIN CONVERTASE P"/>
    <property type="match status" value="1"/>
</dbReference>
<dbReference type="PANTHER" id="PTHR44103:SF1">
    <property type="entry name" value="PROPROTEIN CONVERTASE P"/>
    <property type="match status" value="1"/>
</dbReference>
<protein>
    <recommendedName>
        <fullName evidence="3">VCBS repeat-containing protein</fullName>
    </recommendedName>
</protein>
<dbReference type="EMBL" id="BBNO01000003">
    <property type="protein sequence ID" value="GAO07622.1"/>
    <property type="molecule type" value="Genomic_DNA"/>
</dbReference>
<dbReference type="Gene3D" id="2.130.10.130">
    <property type="entry name" value="Integrin alpha, N-terminal"/>
    <property type="match status" value="1"/>
</dbReference>
<reference evidence="2" key="1">
    <citation type="submission" date="2014-09" db="EMBL/GenBank/DDBJ databases">
        <title>Whole genome shotgun sequence of Streptomyces sp. NBRC 110027.</title>
        <authorList>
            <person name="Komaki H."/>
            <person name="Ichikawa N."/>
            <person name="Katano-Makiyama Y."/>
            <person name="Hosoyama A."/>
            <person name="Hashimoto M."/>
            <person name="Uohara A."/>
            <person name="Kitahashi Y."/>
            <person name="Ohji S."/>
            <person name="Kimura A."/>
            <person name="Yamazoe A."/>
            <person name="Igarashi Y."/>
            <person name="Fujita N."/>
        </authorList>
    </citation>
    <scope>NUCLEOTIDE SEQUENCE [LARGE SCALE GENOMIC DNA]</scope>
    <source>
        <strain evidence="2">NBRC 110027</strain>
    </source>
</reference>
<accession>A0A0P4R3P6</accession>
<organism evidence="1 2">
    <name type="scientific">Streptomyces lydicamycinicus</name>
    <dbReference type="NCBI Taxonomy" id="1546107"/>
    <lineage>
        <taxon>Bacteria</taxon>
        <taxon>Bacillati</taxon>
        <taxon>Actinomycetota</taxon>
        <taxon>Actinomycetes</taxon>
        <taxon>Kitasatosporales</taxon>
        <taxon>Streptomycetaceae</taxon>
        <taxon>Streptomyces</taxon>
    </lineage>
</organism>
<dbReference type="OrthoDB" id="9815928at2"/>
<evidence type="ECO:0008006" key="3">
    <source>
        <dbReference type="Google" id="ProtNLM"/>
    </source>
</evidence>
<name>A0A0P4R3P6_9ACTN</name>
<evidence type="ECO:0000313" key="1">
    <source>
        <dbReference type="EMBL" id="GAO07622.1"/>
    </source>
</evidence>
<dbReference type="AlphaFoldDB" id="A0A0P4R3P6"/>
<gene>
    <name evidence="1" type="ORF">TPA0598_03_00830</name>
</gene>
<dbReference type="Proteomes" id="UP000048965">
    <property type="component" value="Unassembled WGS sequence"/>
</dbReference>
<reference evidence="1 2" key="2">
    <citation type="journal article" date="2015" name="Stand. Genomic Sci.">
        <title>Draft genome sequence of marine-derived Streptomyces sp. TP-A0598, a producer of anti-MRSA antibiotic lydicamycins.</title>
        <authorList>
            <person name="Komaki H."/>
            <person name="Ichikawa N."/>
            <person name="Hosoyama A."/>
            <person name="Fujita N."/>
            <person name="Igarashi Y."/>
        </authorList>
    </citation>
    <scope>NUCLEOTIDE SEQUENCE [LARGE SCALE GENOMIC DNA]</scope>
    <source>
        <strain evidence="1 2">NBRC 110027</strain>
    </source>
</reference>
<dbReference type="InterPro" id="IPR028994">
    <property type="entry name" value="Integrin_alpha_N"/>
</dbReference>
<keyword evidence="2" id="KW-1185">Reference proteome</keyword>